<sequence>MKTAINIKTDKHVKERAQKLARELGLPLSAIVNAQLKQFIRDEELHISTSPRMNDTLEKLIREAEGDLQNKKNISPVFSSPKAMDEYLNSL</sequence>
<dbReference type="STRING" id="1802114.A2719_04755"/>
<gene>
    <name evidence="1" type="ORF">A2719_04755</name>
</gene>
<dbReference type="EMBL" id="MHNK01000004">
    <property type="protein sequence ID" value="OGZ44346.1"/>
    <property type="molecule type" value="Genomic_DNA"/>
</dbReference>
<evidence type="ECO:0000313" key="1">
    <source>
        <dbReference type="EMBL" id="OGZ44346.1"/>
    </source>
</evidence>
<dbReference type="GO" id="GO:0006355">
    <property type="term" value="P:regulation of DNA-templated transcription"/>
    <property type="evidence" value="ECO:0007669"/>
    <property type="project" value="InterPro"/>
</dbReference>
<proteinExistence type="predicted"/>
<accession>A0A1G2G224</accession>
<protein>
    <recommendedName>
        <fullName evidence="3">Damage-inducible protein J</fullName>
    </recommendedName>
</protein>
<reference evidence="1 2" key="1">
    <citation type="journal article" date="2016" name="Nat. Commun.">
        <title>Thousands of microbial genomes shed light on interconnected biogeochemical processes in an aquifer system.</title>
        <authorList>
            <person name="Anantharaman K."/>
            <person name="Brown C.T."/>
            <person name="Hug L.A."/>
            <person name="Sharon I."/>
            <person name="Castelle C.J."/>
            <person name="Probst A.J."/>
            <person name="Thomas B.C."/>
            <person name="Singh A."/>
            <person name="Wilkins M.J."/>
            <person name="Karaoz U."/>
            <person name="Brodie E.L."/>
            <person name="Williams K.H."/>
            <person name="Hubbard S.S."/>
            <person name="Banfield J.F."/>
        </authorList>
    </citation>
    <scope>NUCLEOTIDE SEQUENCE [LARGE SCALE GENOMIC DNA]</scope>
</reference>
<dbReference type="AlphaFoldDB" id="A0A1G2G224"/>
<evidence type="ECO:0000313" key="2">
    <source>
        <dbReference type="Proteomes" id="UP000177480"/>
    </source>
</evidence>
<evidence type="ECO:0008006" key="3">
    <source>
        <dbReference type="Google" id="ProtNLM"/>
    </source>
</evidence>
<comment type="caution">
    <text evidence="1">The sequence shown here is derived from an EMBL/GenBank/DDBJ whole genome shotgun (WGS) entry which is preliminary data.</text>
</comment>
<dbReference type="Gene3D" id="1.10.1220.10">
    <property type="entry name" value="Met repressor-like"/>
    <property type="match status" value="1"/>
</dbReference>
<dbReference type="Proteomes" id="UP000177480">
    <property type="component" value="Unassembled WGS sequence"/>
</dbReference>
<name>A0A1G2G224_9BACT</name>
<dbReference type="InterPro" id="IPR013321">
    <property type="entry name" value="Arc_rbn_hlx_hlx"/>
</dbReference>
<organism evidence="1 2">
    <name type="scientific">Candidatus Ryanbacteria bacterium RIFCSPHIGHO2_01_FULL_45_22</name>
    <dbReference type="NCBI Taxonomy" id="1802114"/>
    <lineage>
        <taxon>Bacteria</taxon>
        <taxon>Candidatus Ryaniibacteriota</taxon>
    </lineage>
</organism>